<name>A0A192A4P5_9RALS</name>
<organism evidence="1 2">
    <name type="scientific">Ralstonia insidiosa</name>
    <dbReference type="NCBI Taxonomy" id="190721"/>
    <lineage>
        <taxon>Bacteria</taxon>
        <taxon>Pseudomonadati</taxon>
        <taxon>Pseudomonadota</taxon>
        <taxon>Betaproteobacteria</taxon>
        <taxon>Burkholderiales</taxon>
        <taxon>Burkholderiaceae</taxon>
        <taxon>Ralstonia</taxon>
    </lineage>
</organism>
<proteinExistence type="predicted"/>
<dbReference type="OrthoDB" id="8991550at2"/>
<dbReference type="STRING" id="190721.ACS15_4869"/>
<evidence type="ECO:0000313" key="1">
    <source>
        <dbReference type="EMBL" id="ANJ75257.1"/>
    </source>
</evidence>
<dbReference type="AlphaFoldDB" id="A0A192A4P5"/>
<dbReference type="EMBL" id="CP016023">
    <property type="protein sequence ID" value="ANJ75257.1"/>
    <property type="molecule type" value="Genomic_DNA"/>
</dbReference>
<dbReference type="RefSeq" id="WP_064807712.1">
    <property type="nucleotide sequence ID" value="NZ_CP016023.1"/>
</dbReference>
<dbReference type="GeneID" id="61528783"/>
<accession>A0A192A4P5</accession>
<gene>
    <name evidence="1" type="ORF">A9Y76_22340</name>
</gene>
<dbReference type="Proteomes" id="UP000078572">
    <property type="component" value="Chromosome 2"/>
</dbReference>
<keyword evidence="2" id="KW-1185">Reference proteome</keyword>
<sequence length="283" mass="29069">MPTFAAPAAQTSLRQAVLALSLAVSLPAIAQTSATAPRVVSEMKGILVKATTALPKAGGSASDREDCPQRVIQPKSAAAKQVAAQGWAVMADVPLGPYRAVSFAGQMQAGTSGTCAATQGNIAVFSNDKLIALAYGKSADDTAIGNLVPLEGGTVRLWDGDIVPAPAGDLHVDADGTVRLTKMADEDTVCQGRAKLPNVYGMSIDKARKALAAKGWNPVRAKASGDPRQAAQFKHGIIETDDCSGTGMAYCSYSYAGPAGKLSLETAGEDDLPSVSGYSVKCR</sequence>
<evidence type="ECO:0000313" key="2">
    <source>
        <dbReference type="Proteomes" id="UP000078572"/>
    </source>
</evidence>
<protein>
    <submittedName>
        <fullName evidence="1">Uncharacterized protein</fullName>
    </submittedName>
</protein>
<reference evidence="2" key="1">
    <citation type="submission" date="2016-06" db="EMBL/GenBank/DDBJ databases">
        <authorList>
            <person name="Xu Y."/>
            <person name="Nagy A."/>
            <person name="Yan X."/>
            <person name="Kim S.W."/>
            <person name="Haley B."/>
            <person name="Liu N.T."/>
            <person name="Nou X."/>
        </authorList>
    </citation>
    <scope>NUCLEOTIDE SEQUENCE [LARGE SCALE GENOMIC DNA]</scope>
    <source>
        <strain evidence="2">ATCC 49129</strain>
    </source>
</reference>